<protein>
    <submittedName>
        <fullName evidence="3">Uncharacterized protein</fullName>
    </submittedName>
</protein>
<name>A0A914YFX8_9BILA</name>
<feature type="compositionally biased region" description="Acidic residues" evidence="1">
    <location>
        <begin position="12"/>
        <end position="21"/>
    </location>
</feature>
<keyword evidence="2" id="KW-1185">Reference proteome</keyword>
<dbReference type="WBParaSite" id="PSU_v2.g17669.t1">
    <property type="protein sequence ID" value="PSU_v2.g17669.t1"/>
    <property type="gene ID" value="PSU_v2.g17669"/>
</dbReference>
<sequence>MSRKRKLKDKSDEEISSDEEIASVFNDNDSMDEDENAALESYLNFCNISEDETDFKGTEDGIGYISNNSDDEEPEEESDAFVENVLLQTDNINVINDMAEEAYNVISSLDTLALIGEKSAVTMAKEWVDKVKAAVHEQLEYCNDVNKSFMKNIYATAYEERMKNVAIEQQDDSESTMKKIWEDIKKFYLKRSKESLEDAKYSHVGLYIKSQTLESITGAITSLYEYAAFMLKNPAVIELEDILGESKLTKNLRYYKNYLLTGRERLYNRYTFVNNDYYVDNQYSAGALRRNLISLQFSFATVRITNAELCKQKIEVAQRYKQKDEEFWENSAAMTYRDLQEFIHLNGITTYPVLKNVCLIGMMIVLGLRPSSIGKTVKSFDGMLLSDVKIRRFATLMTLNEKYDLTRLFLIYLDARNAFKDGLAHRILNNLPLIIDEAVMNEPLFVDEFFKGTILKAIARRHINTIIKDVAEGIGVPRRMVSAKSARRGHATDKLLICLKRNPLMDLDEISKQLQVNEAWHSDVGLRYAFAENGFVKECHQRVRLLAEEGINVIPENEFMHLYKIGQLGVERPERDDPTVKFPVTLQRCLWLRVGY</sequence>
<feature type="region of interest" description="Disordered" evidence="1">
    <location>
        <begin position="1"/>
        <end position="31"/>
    </location>
</feature>
<proteinExistence type="predicted"/>
<feature type="region of interest" description="Disordered" evidence="1">
    <location>
        <begin position="57"/>
        <end position="77"/>
    </location>
</feature>
<evidence type="ECO:0000256" key="1">
    <source>
        <dbReference type="SAM" id="MobiDB-lite"/>
    </source>
</evidence>
<accession>A0A914YFX8</accession>
<evidence type="ECO:0000313" key="3">
    <source>
        <dbReference type="WBParaSite" id="PSU_v2.g17669.t1"/>
    </source>
</evidence>
<organism evidence="2 3">
    <name type="scientific">Panagrolaimus superbus</name>
    <dbReference type="NCBI Taxonomy" id="310955"/>
    <lineage>
        <taxon>Eukaryota</taxon>
        <taxon>Metazoa</taxon>
        <taxon>Ecdysozoa</taxon>
        <taxon>Nematoda</taxon>
        <taxon>Chromadorea</taxon>
        <taxon>Rhabditida</taxon>
        <taxon>Tylenchina</taxon>
        <taxon>Panagrolaimomorpha</taxon>
        <taxon>Panagrolaimoidea</taxon>
        <taxon>Panagrolaimidae</taxon>
        <taxon>Panagrolaimus</taxon>
    </lineage>
</organism>
<reference evidence="3" key="1">
    <citation type="submission" date="2022-11" db="UniProtKB">
        <authorList>
            <consortium name="WormBaseParasite"/>
        </authorList>
    </citation>
    <scope>IDENTIFICATION</scope>
</reference>
<evidence type="ECO:0000313" key="2">
    <source>
        <dbReference type="Proteomes" id="UP000887577"/>
    </source>
</evidence>
<dbReference type="AlphaFoldDB" id="A0A914YFX8"/>
<dbReference type="Proteomes" id="UP000887577">
    <property type="component" value="Unplaced"/>
</dbReference>